<dbReference type="InterPro" id="IPR000536">
    <property type="entry name" value="Nucl_hrmn_rcpt_lig-bd"/>
</dbReference>
<dbReference type="PRINTS" id="PR00047">
    <property type="entry name" value="STROIDFINGER"/>
</dbReference>
<dbReference type="Gene3D" id="1.10.565.10">
    <property type="entry name" value="Retinoid X Receptor"/>
    <property type="match status" value="1"/>
</dbReference>
<protein>
    <submittedName>
        <fullName evidence="13">Uncharacterized protein</fullName>
    </submittedName>
</protein>
<dbReference type="GO" id="GO:0043565">
    <property type="term" value="F:sequence-specific DNA binding"/>
    <property type="evidence" value="ECO:0007669"/>
    <property type="project" value="InterPro"/>
</dbReference>
<evidence type="ECO:0000256" key="3">
    <source>
        <dbReference type="ARBA" id="ARBA00022771"/>
    </source>
</evidence>
<dbReference type="GO" id="GO:0003700">
    <property type="term" value="F:DNA-binding transcription factor activity"/>
    <property type="evidence" value="ECO:0007669"/>
    <property type="project" value="InterPro"/>
</dbReference>
<dbReference type="InterPro" id="IPR013088">
    <property type="entry name" value="Znf_NHR/GATA"/>
</dbReference>
<feature type="compositionally biased region" description="Low complexity" evidence="10">
    <location>
        <begin position="297"/>
        <end position="316"/>
    </location>
</feature>
<evidence type="ECO:0000256" key="9">
    <source>
        <dbReference type="ARBA" id="ARBA00023242"/>
    </source>
</evidence>
<dbReference type="EMBL" id="CAJOBC010001135">
    <property type="protein sequence ID" value="CAF3658134.1"/>
    <property type="molecule type" value="Genomic_DNA"/>
</dbReference>
<evidence type="ECO:0000256" key="8">
    <source>
        <dbReference type="ARBA" id="ARBA00023170"/>
    </source>
</evidence>
<evidence type="ECO:0000256" key="2">
    <source>
        <dbReference type="ARBA" id="ARBA00022723"/>
    </source>
</evidence>
<dbReference type="GO" id="GO:0005634">
    <property type="term" value="C:nucleus"/>
    <property type="evidence" value="ECO:0007669"/>
    <property type="project" value="UniProtKB-SubCell"/>
</dbReference>
<dbReference type="EMBL" id="CAJNOQ010001135">
    <property type="protein sequence ID" value="CAF0870829.1"/>
    <property type="molecule type" value="Genomic_DNA"/>
</dbReference>
<evidence type="ECO:0000259" key="12">
    <source>
        <dbReference type="PROSITE" id="PS51843"/>
    </source>
</evidence>
<accession>A0A813XC01</accession>
<keyword evidence="6" id="KW-0238">DNA-binding</keyword>
<keyword evidence="4" id="KW-0862">Zinc</keyword>
<evidence type="ECO:0000313" key="14">
    <source>
        <dbReference type="EMBL" id="CAF3658134.1"/>
    </source>
</evidence>
<dbReference type="Proteomes" id="UP000681722">
    <property type="component" value="Unassembled WGS sequence"/>
</dbReference>
<dbReference type="PANTHER" id="PTHR24083">
    <property type="entry name" value="NUCLEAR HORMONE RECEPTOR"/>
    <property type="match status" value="1"/>
</dbReference>
<dbReference type="SMART" id="SM00430">
    <property type="entry name" value="HOLI"/>
    <property type="match status" value="1"/>
</dbReference>
<feature type="compositionally biased region" description="Low complexity" evidence="10">
    <location>
        <begin position="429"/>
        <end position="472"/>
    </location>
</feature>
<evidence type="ECO:0000256" key="5">
    <source>
        <dbReference type="ARBA" id="ARBA00023015"/>
    </source>
</evidence>
<dbReference type="PROSITE" id="PS00031">
    <property type="entry name" value="NUCLEAR_REC_DBD_1"/>
    <property type="match status" value="1"/>
</dbReference>
<dbReference type="Proteomes" id="UP000663829">
    <property type="component" value="Unassembled WGS sequence"/>
</dbReference>
<keyword evidence="7" id="KW-0804">Transcription</keyword>
<dbReference type="SUPFAM" id="SSF57716">
    <property type="entry name" value="Glucocorticoid receptor-like (DNA-binding domain)"/>
    <property type="match status" value="1"/>
</dbReference>
<evidence type="ECO:0000256" key="4">
    <source>
        <dbReference type="ARBA" id="ARBA00022833"/>
    </source>
</evidence>
<dbReference type="SMART" id="SM00399">
    <property type="entry name" value="ZnF_C4"/>
    <property type="match status" value="1"/>
</dbReference>
<feature type="compositionally biased region" description="Basic and acidic residues" evidence="10">
    <location>
        <begin position="10"/>
        <end position="34"/>
    </location>
</feature>
<dbReference type="GO" id="GO:0008270">
    <property type="term" value="F:zinc ion binding"/>
    <property type="evidence" value="ECO:0007669"/>
    <property type="project" value="UniProtKB-KW"/>
</dbReference>
<evidence type="ECO:0000259" key="11">
    <source>
        <dbReference type="PROSITE" id="PS51030"/>
    </source>
</evidence>
<keyword evidence="2" id="KW-0479">Metal-binding</keyword>
<feature type="compositionally biased region" description="Polar residues" evidence="10">
    <location>
        <begin position="101"/>
        <end position="111"/>
    </location>
</feature>
<dbReference type="PROSITE" id="PS51030">
    <property type="entry name" value="NUCLEAR_REC_DBD_2"/>
    <property type="match status" value="1"/>
</dbReference>
<dbReference type="CDD" id="cd06916">
    <property type="entry name" value="NR_DBD_like"/>
    <property type="match status" value="1"/>
</dbReference>
<dbReference type="PROSITE" id="PS51843">
    <property type="entry name" value="NR_LBD"/>
    <property type="match status" value="1"/>
</dbReference>
<evidence type="ECO:0000256" key="6">
    <source>
        <dbReference type="ARBA" id="ARBA00023125"/>
    </source>
</evidence>
<dbReference type="InterPro" id="IPR035500">
    <property type="entry name" value="NHR-like_dom_sf"/>
</dbReference>
<proteinExistence type="predicted"/>
<feature type="domain" description="Nuclear receptor" evidence="11">
    <location>
        <begin position="217"/>
        <end position="292"/>
    </location>
</feature>
<comment type="subcellular location">
    <subcellularLocation>
        <location evidence="1">Nucleus</location>
    </subcellularLocation>
</comment>
<evidence type="ECO:0000313" key="15">
    <source>
        <dbReference type="Proteomes" id="UP000663829"/>
    </source>
</evidence>
<feature type="region of interest" description="Disordered" evidence="10">
    <location>
        <begin position="359"/>
        <end position="385"/>
    </location>
</feature>
<evidence type="ECO:0000256" key="10">
    <source>
        <dbReference type="SAM" id="MobiDB-lite"/>
    </source>
</evidence>
<feature type="compositionally biased region" description="Polar residues" evidence="10">
    <location>
        <begin position="160"/>
        <end position="177"/>
    </location>
</feature>
<feature type="region of interest" description="Disordered" evidence="10">
    <location>
        <begin position="1"/>
        <end position="39"/>
    </location>
</feature>
<feature type="compositionally biased region" description="Low complexity" evidence="10">
    <location>
        <begin position="366"/>
        <end position="380"/>
    </location>
</feature>
<dbReference type="InterPro" id="IPR050274">
    <property type="entry name" value="Nuclear_hormone_rcpt_NR2"/>
</dbReference>
<comment type="caution">
    <text evidence="13">The sequence shown here is derived from an EMBL/GenBank/DDBJ whole genome shotgun (WGS) entry which is preliminary data.</text>
</comment>
<keyword evidence="15" id="KW-1185">Reference proteome</keyword>
<dbReference type="FunFam" id="3.30.50.10:FF:000006">
    <property type="entry name" value="Nuclear receptor subfamily 5 group A member"/>
    <property type="match status" value="1"/>
</dbReference>
<feature type="region of interest" description="Disordered" evidence="10">
    <location>
        <begin position="94"/>
        <end position="177"/>
    </location>
</feature>
<dbReference type="AlphaFoldDB" id="A0A813XC01"/>
<dbReference type="Gene3D" id="3.30.50.10">
    <property type="entry name" value="Erythroid Transcription Factor GATA-1, subunit A"/>
    <property type="match status" value="1"/>
</dbReference>
<dbReference type="Pfam" id="PF00105">
    <property type="entry name" value="zf-C4"/>
    <property type="match status" value="1"/>
</dbReference>
<evidence type="ECO:0000256" key="1">
    <source>
        <dbReference type="ARBA" id="ARBA00004123"/>
    </source>
</evidence>
<feature type="region of interest" description="Disordered" evidence="10">
    <location>
        <begin position="293"/>
        <end position="316"/>
    </location>
</feature>
<evidence type="ECO:0000313" key="13">
    <source>
        <dbReference type="EMBL" id="CAF0870829.1"/>
    </source>
</evidence>
<dbReference type="Pfam" id="PF00104">
    <property type="entry name" value="Hormone_recep"/>
    <property type="match status" value="1"/>
</dbReference>
<evidence type="ECO:0000256" key="7">
    <source>
        <dbReference type="ARBA" id="ARBA00023163"/>
    </source>
</evidence>
<keyword evidence="5" id="KW-0805">Transcription regulation</keyword>
<keyword evidence="9" id="KW-0539">Nucleus</keyword>
<dbReference type="OrthoDB" id="40902at2759"/>
<organism evidence="13 15">
    <name type="scientific">Didymodactylos carnosus</name>
    <dbReference type="NCBI Taxonomy" id="1234261"/>
    <lineage>
        <taxon>Eukaryota</taxon>
        <taxon>Metazoa</taxon>
        <taxon>Spiralia</taxon>
        <taxon>Gnathifera</taxon>
        <taxon>Rotifera</taxon>
        <taxon>Eurotatoria</taxon>
        <taxon>Bdelloidea</taxon>
        <taxon>Philodinida</taxon>
        <taxon>Philodinidae</taxon>
        <taxon>Didymodactylos</taxon>
    </lineage>
</organism>
<keyword evidence="3" id="KW-0863">Zinc-finger</keyword>
<sequence length="872" mass="98587">MNDEMTVVIDEQKQGENNDHDEEKQRQEQNEKGKIQSPTFSTSMIVALDDSIHLKADIIHRMKREVENDTNRTRSTNHIEYDLSHDSILPHRKRIRRDYSLNKNNNISTSPRADEQQQQQQPDTVTFKNDSFVINNLTNNRHTEEMDENNNDDSSSSENCSGHQQMPNNTNDNESFSTNVKCSLPANGATMNGLLNLPNSSPSSLLITDDLENQTLPLICCVCGDRASGRHYGVLSCEGCKGFFKRSIRKQVLYTCLGNKECPINKFMRNRCQYCRLQKCLQAGMRIEVQNERRPYSNNNNNNHQNSNGNGKSSDNSLINRLRKIEPMPMSKFLSSNCVLPLTSLLSGFAKATELYENTQQPLDTSPNSSSTSVGSASESPTYVNTNGQTYSVASIYNDQTTTTSLSNSANTLNGTLANVRKNLSYPTNLNNNNQHSPTVSSSSSSSTTYSSQQTTSTLHSILSSRPRSPLSATSVFLTPPSSLRFDSNMKPEIENNISSNPVLGTATNIDAAITRAFDNLAKAANVSSNKMKRSIENEVKSNLSIERRYWEQVNLTLTECNLGPLINENSCLFTITPPTSSTPVQLTESFICESASRVLFQSIYWIKANNCFKLLDSNVQIILLQKHWLELFILSLLQCSNIVLLPNILTTLLTKKMPDKKSKQISEQLGIIQSLVNEFERLQLLPIEYAYLKLIIIFNTDCVNFLYSNGKHHQQQQQQHQAYISSMMQKEKIQAYQILTYKEFREYLNKTCMNDLERLGRLLLKIPTLKCLQISIIEEIFFVGLIGNVQIDSIIPCILKMNSSEHNLINPSSISKFHHPQLSQPNTNTENHLFSPSLLVTTRTPFSEFYREQQQQQVKCETLINDDSEQT</sequence>
<reference evidence="13" key="1">
    <citation type="submission" date="2021-02" db="EMBL/GenBank/DDBJ databases">
        <authorList>
            <person name="Nowell W R."/>
        </authorList>
    </citation>
    <scope>NUCLEOTIDE SEQUENCE</scope>
</reference>
<feature type="compositionally biased region" description="Polar residues" evidence="10">
    <location>
        <begin position="122"/>
        <end position="140"/>
    </location>
</feature>
<feature type="region of interest" description="Disordered" evidence="10">
    <location>
        <begin position="424"/>
        <end position="476"/>
    </location>
</feature>
<gene>
    <name evidence="13" type="ORF">GPM918_LOCUS7089</name>
    <name evidence="14" type="ORF">SRO942_LOCUS7089</name>
</gene>
<name>A0A813XC01_9BILA</name>
<feature type="domain" description="NR LBD" evidence="12">
    <location>
        <begin position="531"/>
        <end position="803"/>
    </location>
</feature>
<dbReference type="InterPro" id="IPR001628">
    <property type="entry name" value="Znf_hrmn_rcpt"/>
</dbReference>
<keyword evidence="8" id="KW-0675">Receptor</keyword>
<dbReference type="SUPFAM" id="SSF48508">
    <property type="entry name" value="Nuclear receptor ligand-binding domain"/>
    <property type="match status" value="1"/>
</dbReference>